<protein>
    <submittedName>
        <fullName evidence="2">Oxidored_FMN domain-containing protein</fullName>
    </submittedName>
</protein>
<evidence type="ECO:0000313" key="2">
    <source>
        <dbReference type="WBParaSite" id="RSKR_0000012500.1"/>
    </source>
</evidence>
<evidence type="ECO:0000313" key="1">
    <source>
        <dbReference type="Proteomes" id="UP000095286"/>
    </source>
</evidence>
<dbReference type="WBParaSite" id="RSKR_0000012500.1">
    <property type="protein sequence ID" value="RSKR_0000012500.1"/>
    <property type="gene ID" value="RSKR_0000012500"/>
</dbReference>
<reference evidence="2" key="1">
    <citation type="submission" date="2016-11" db="UniProtKB">
        <authorList>
            <consortium name="WormBaseParasite"/>
        </authorList>
    </citation>
    <scope>IDENTIFICATION</scope>
    <source>
        <strain evidence="2">KR3021</strain>
    </source>
</reference>
<sequence length="423" mass="47887">MFKRLPTTTFTPIEVLAESLEFRCGYVANNRLMKGAMSEKMAPFDTSDYTTHGAPSEKLINLFDKYGHSKYGIIVTGNMIVDEKHLEFPGNIILEKKYDNEKRREAFKKLAHVATSDGALLIGQLNHCGKKTAFEYNENPFSSTSNIHVDKYNPVAKFGEPIELSKEQIKEMVVDKYSYSAKFLHDCGYNGVELQCAFQFLLASFVSGRVNTRTDDYGGDITKRSRIIREIHDNIRKLIPGKFIIGIKISHMDFLNECNSTEEAVSFVKELQNMGFDYIALAGGFYEKWSVDKKLDVDHNDFYFKFASDVRAALTETKLIVGGGIRTAEKMVSLVKDYHVDGISIARPSTHEPNWPKKLLAYEIQTFPIHSVDEQNFYQSMLLAWAQMEAMGKTSFKEASENVLHGIPDISDKNVAEAILAQK</sequence>
<accession>A0AC35TFX5</accession>
<name>A0AC35TFX5_9BILA</name>
<organism evidence="1 2">
    <name type="scientific">Rhabditophanes sp. KR3021</name>
    <dbReference type="NCBI Taxonomy" id="114890"/>
    <lineage>
        <taxon>Eukaryota</taxon>
        <taxon>Metazoa</taxon>
        <taxon>Ecdysozoa</taxon>
        <taxon>Nematoda</taxon>
        <taxon>Chromadorea</taxon>
        <taxon>Rhabditida</taxon>
        <taxon>Tylenchina</taxon>
        <taxon>Panagrolaimomorpha</taxon>
        <taxon>Strongyloidoidea</taxon>
        <taxon>Alloionematidae</taxon>
        <taxon>Rhabditophanes</taxon>
    </lineage>
</organism>
<proteinExistence type="predicted"/>
<dbReference type="Proteomes" id="UP000095286">
    <property type="component" value="Unplaced"/>
</dbReference>